<dbReference type="Proteomes" id="UP000663824">
    <property type="component" value="Unassembled WGS sequence"/>
</dbReference>
<reference evidence="6" key="1">
    <citation type="submission" date="2021-02" db="EMBL/GenBank/DDBJ databases">
        <authorList>
            <person name="Nowell W R."/>
        </authorList>
    </citation>
    <scope>NUCLEOTIDE SEQUENCE</scope>
</reference>
<protein>
    <recommendedName>
        <fullName evidence="5">RING-type domain-containing protein</fullName>
    </recommendedName>
</protein>
<dbReference type="InterPro" id="IPR018957">
    <property type="entry name" value="Znf_C3HC4_RING-type"/>
</dbReference>
<dbReference type="GO" id="GO:0008270">
    <property type="term" value="F:zinc ion binding"/>
    <property type="evidence" value="ECO:0007669"/>
    <property type="project" value="UniProtKB-KW"/>
</dbReference>
<dbReference type="EMBL" id="CAJNRE010019859">
    <property type="protein sequence ID" value="CAF2213620.1"/>
    <property type="molecule type" value="Genomic_DNA"/>
</dbReference>
<dbReference type="AlphaFoldDB" id="A0A816ZU27"/>
<dbReference type="SMART" id="SM00184">
    <property type="entry name" value="RING"/>
    <property type="match status" value="2"/>
</dbReference>
<evidence type="ECO:0000256" key="2">
    <source>
        <dbReference type="ARBA" id="ARBA00022771"/>
    </source>
</evidence>
<feature type="domain" description="RING-type" evidence="5">
    <location>
        <begin position="29"/>
        <end position="52"/>
    </location>
</feature>
<dbReference type="InterPro" id="IPR013083">
    <property type="entry name" value="Znf_RING/FYVE/PHD"/>
</dbReference>
<keyword evidence="3" id="KW-0862">Zinc</keyword>
<dbReference type="InterPro" id="IPR047153">
    <property type="entry name" value="TRIM45/56/19-like"/>
</dbReference>
<sequence>MPDVHNSSSSINPIKSNYGSKNILQLITCPICLEVFREPIQLPCQHNFCKSCLERITVDRWSRFFREPIQLPCQHNFCKSCLERITVDRWSRCPVCRGCYRVPFAGVGSFEVNRTIINLLENNSYTESRPMLQAKCALCKLEDTITVNSFYHSSPSSSIDIFI</sequence>
<gene>
    <name evidence="6" type="ORF">MBJ925_LOCUS36012</name>
</gene>
<dbReference type="Gene3D" id="3.30.40.10">
    <property type="entry name" value="Zinc/RING finger domain, C3HC4 (zinc finger)"/>
    <property type="match status" value="2"/>
</dbReference>
<dbReference type="Pfam" id="PF13445">
    <property type="entry name" value="zf-RING_UBOX"/>
    <property type="match status" value="1"/>
</dbReference>
<dbReference type="PANTHER" id="PTHR25462">
    <property type="entry name" value="BONUS, ISOFORM C-RELATED"/>
    <property type="match status" value="1"/>
</dbReference>
<keyword evidence="2 4" id="KW-0863">Zinc-finger</keyword>
<dbReference type="PROSITE" id="PS50089">
    <property type="entry name" value="ZF_RING_2"/>
    <property type="match status" value="2"/>
</dbReference>
<dbReference type="Pfam" id="PF00097">
    <property type="entry name" value="zf-C3HC4"/>
    <property type="match status" value="1"/>
</dbReference>
<dbReference type="PANTHER" id="PTHR25462:SF296">
    <property type="entry name" value="MEIOTIC P26, ISOFORM F"/>
    <property type="match status" value="1"/>
</dbReference>
<evidence type="ECO:0000259" key="5">
    <source>
        <dbReference type="PROSITE" id="PS50089"/>
    </source>
</evidence>
<evidence type="ECO:0000256" key="3">
    <source>
        <dbReference type="ARBA" id="ARBA00022833"/>
    </source>
</evidence>
<evidence type="ECO:0000256" key="1">
    <source>
        <dbReference type="ARBA" id="ARBA00022723"/>
    </source>
</evidence>
<feature type="domain" description="RING-type" evidence="5">
    <location>
        <begin position="49"/>
        <end position="97"/>
    </location>
</feature>
<proteinExistence type="predicted"/>
<dbReference type="InterPro" id="IPR001841">
    <property type="entry name" value="Znf_RING"/>
</dbReference>
<keyword evidence="1" id="KW-0479">Metal-binding</keyword>
<accession>A0A816ZU27</accession>
<dbReference type="InterPro" id="IPR027370">
    <property type="entry name" value="Znf-RING_euk"/>
</dbReference>
<comment type="caution">
    <text evidence="6">The sequence shown here is derived from an EMBL/GenBank/DDBJ whole genome shotgun (WGS) entry which is preliminary data.</text>
</comment>
<evidence type="ECO:0000256" key="4">
    <source>
        <dbReference type="PROSITE-ProRule" id="PRU00175"/>
    </source>
</evidence>
<dbReference type="SUPFAM" id="SSF57850">
    <property type="entry name" value="RING/U-box"/>
    <property type="match status" value="2"/>
</dbReference>
<evidence type="ECO:0000313" key="6">
    <source>
        <dbReference type="EMBL" id="CAF2213620.1"/>
    </source>
</evidence>
<dbReference type="InterPro" id="IPR017907">
    <property type="entry name" value="Znf_RING_CS"/>
</dbReference>
<name>A0A816ZU27_9BILA</name>
<organism evidence="6 7">
    <name type="scientific">Rotaria magnacalcarata</name>
    <dbReference type="NCBI Taxonomy" id="392030"/>
    <lineage>
        <taxon>Eukaryota</taxon>
        <taxon>Metazoa</taxon>
        <taxon>Spiralia</taxon>
        <taxon>Gnathifera</taxon>
        <taxon>Rotifera</taxon>
        <taxon>Eurotatoria</taxon>
        <taxon>Bdelloidea</taxon>
        <taxon>Philodinida</taxon>
        <taxon>Philodinidae</taxon>
        <taxon>Rotaria</taxon>
    </lineage>
</organism>
<evidence type="ECO:0000313" key="7">
    <source>
        <dbReference type="Proteomes" id="UP000663824"/>
    </source>
</evidence>
<dbReference type="PROSITE" id="PS00518">
    <property type="entry name" value="ZF_RING_1"/>
    <property type="match status" value="1"/>
</dbReference>